<evidence type="ECO:0000313" key="3">
    <source>
        <dbReference type="Proteomes" id="UP000006753"/>
    </source>
</evidence>
<dbReference type="GeneID" id="18764777"/>
<keyword evidence="1" id="KW-0472">Membrane</keyword>
<organism evidence="2 3">
    <name type="scientific">Marssonina brunnea f. sp. multigermtubi (strain MB_m1)</name>
    <name type="common">Marssonina leaf spot fungus</name>
    <dbReference type="NCBI Taxonomy" id="1072389"/>
    <lineage>
        <taxon>Eukaryota</taxon>
        <taxon>Fungi</taxon>
        <taxon>Dikarya</taxon>
        <taxon>Ascomycota</taxon>
        <taxon>Pezizomycotina</taxon>
        <taxon>Leotiomycetes</taxon>
        <taxon>Helotiales</taxon>
        <taxon>Drepanopezizaceae</taxon>
        <taxon>Drepanopeziza</taxon>
    </lineage>
</organism>
<dbReference type="OrthoDB" id="5394254at2759"/>
<feature type="transmembrane region" description="Helical" evidence="1">
    <location>
        <begin position="282"/>
        <end position="300"/>
    </location>
</feature>
<dbReference type="InParanoid" id="K1W7L4"/>
<dbReference type="KEGG" id="mbe:MBM_08842"/>
<feature type="transmembrane region" description="Helical" evidence="1">
    <location>
        <begin position="306"/>
        <end position="329"/>
    </location>
</feature>
<protein>
    <submittedName>
        <fullName evidence="2">Uncharacterized protein</fullName>
    </submittedName>
</protein>
<dbReference type="AlphaFoldDB" id="K1W7L4"/>
<evidence type="ECO:0000256" key="1">
    <source>
        <dbReference type="SAM" id="Phobius"/>
    </source>
</evidence>
<dbReference type="eggNOG" id="ENOG502RZT9">
    <property type="taxonomic scope" value="Eukaryota"/>
</dbReference>
<gene>
    <name evidence="2" type="ORF">MBM_08842</name>
</gene>
<feature type="transmembrane region" description="Helical" evidence="1">
    <location>
        <begin position="176"/>
        <end position="197"/>
    </location>
</feature>
<keyword evidence="1" id="KW-0812">Transmembrane</keyword>
<evidence type="ECO:0000313" key="2">
    <source>
        <dbReference type="EMBL" id="EKD13080.1"/>
    </source>
</evidence>
<feature type="transmembrane region" description="Helical" evidence="1">
    <location>
        <begin position="69"/>
        <end position="88"/>
    </location>
</feature>
<name>K1W7L4_MARBU</name>
<dbReference type="RefSeq" id="XP_007296731.1">
    <property type="nucleotide sequence ID" value="XM_007296669.1"/>
</dbReference>
<sequence length="332" mass="35851">MASTSRFADKAISVVVQGDAYIRSSKIPAVLRFPLVVVLSLMLSSLLYSFTPDYMKADLGRVSRSRQEWWEVWALVLFRTFELALGWFGNYDGYDLASLSLLSHGPPLYLLGSFYHVASTTVASSLVIDALTTYIPFRILRPLSLAHSASSSKYSVPVPNADIVTSYEIQALTTGLVALIYAVTVYTSYATFLPVYLATYFEGIPSMTAAYASSFVAILPTTLVLGVAARSFIFTPAVTFAPSSRDAKNAAFNPETATLADTFWHNVWGFSARTKVVIKRTATVMLVTGLNTFVQTFVTVEGVEVMGAVVYSGVWVAAAGLTGVALGLVSAV</sequence>
<keyword evidence="1" id="KW-1133">Transmembrane helix</keyword>
<feature type="transmembrane region" description="Helical" evidence="1">
    <location>
        <begin position="209"/>
        <end position="229"/>
    </location>
</feature>
<reference evidence="2 3" key="1">
    <citation type="journal article" date="2012" name="BMC Genomics">
        <title>Sequencing the genome of Marssonina brunnea reveals fungus-poplar co-evolution.</title>
        <authorList>
            <person name="Zhu S."/>
            <person name="Cao Y.-Z."/>
            <person name="Jiang C."/>
            <person name="Tan B.-Y."/>
            <person name="Wang Z."/>
            <person name="Feng S."/>
            <person name="Zhang L."/>
            <person name="Su X.-H."/>
            <person name="Brejova B."/>
            <person name="Vinar T."/>
            <person name="Xu M."/>
            <person name="Wang M.-X."/>
            <person name="Zhang S.-G."/>
            <person name="Huang M.-R."/>
            <person name="Wu R."/>
            <person name="Zhou Y."/>
        </authorList>
    </citation>
    <scope>NUCLEOTIDE SEQUENCE [LARGE SCALE GENOMIC DNA]</scope>
    <source>
        <strain evidence="2 3">MB_m1</strain>
    </source>
</reference>
<dbReference type="EMBL" id="JH921452">
    <property type="protein sequence ID" value="EKD13080.1"/>
    <property type="molecule type" value="Genomic_DNA"/>
</dbReference>
<keyword evidence="3" id="KW-1185">Reference proteome</keyword>
<proteinExistence type="predicted"/>
<feature type="transmembrane region" description="Helical" evidence="1">
    <location>
        <begin position="108"/>
        <end position="131"/>
    </location>
</feature>
<accession>K1W7L4</accession>
<dbReference type="HOGENOM" id="CLU_042059_1_1_1"/>
<dbReference type="OMA" id="YLLTTFY"/>
<feature type="transmembrane region" description="Helical" evidence="1">
    <location>
        <begin position="29"/>
        <end position="48"/>
    </location>
</feature>
<dbReference type="Proteomes" id="UP000006753">
    <property type="component" value="Unassembled WGS sequence"/>
</dbReference>